<comment type="subcellular location">
    <subcellularLocation>
        <location evidence="1">Cell membrane</location>
        <topology evidence="1">Multi-pass membrane protein</topology>
    </subcellularLocation>
</comment>
<evidence type="ECO:0000256" key="1">
    <source>
        <dbReference type="ARBA" id="ARBA00004651"/>
    </source>
</evidence>
<comment type="similarity">
    <text evidence="2">Belongs to the GSP F family.</text>
</comment>
<dbReference type="InterPro" id="IPR018076">
    <property type="entry name" value="T2SS_GspF_dom"/>
</dbReference>
<evidence type="ECO:0000256" key="3">
    <source>
        <dbReference type="ARBA" id="ARBA00022475"/>
    </source>
</evidence>
<keyword evidence="4 7" id="KW-0812">Transmembrane</keyword>
<dbReference type="SMART" id="SM00287">
    <property type="entry name" value="SH3b"/>
    <property type="match status" value="1"/>
</dbReference>
<dbReference type="InterPro" id="IPR042094">
    <property type="entry name" value="T2SS_GspF_sf"/>
</dbReference>
<dbReference type="Pfam" id="PF00482">
    <property type="entry name" value="T2SSF"/>
    <property type="match status" value="2"/>
</dbReference>
<keyword evidence="5 7" id="KW-1133">Transmembrane helix</keyword>
<feature type="transmembrane region" description="Helical" evidence="7">
    <location>
        <begin position="130"/>
        <end position="152"/>
    </location>
</feature>
<comment type="caution">
    <text evidence="9">The sequence shown here is derived from an EMBL/GenBank/DDBJ whole genome shotgun (WGS) entry which is preliminary data.</text>
</comment>
<keyword evidence="6 7" id="KW-0472">Membrane</keyword>
<dbReference type="PRINTS" id="PR00812">
    <property type="entry name" value="BCTERIALGSPF"/>
</dbReference>
<dbReference type="InterPro" id="IPR003646">
    <property type="entry name" value="SH3-like_bac-type"/>
</dbReference>
<evidence type="ECO:0000256" key="6">
    <source>
        <dbReference type="ARBA" id="ARBA00023136"/>
    </source>
</evidence>
<feature type="transmembrane region" description="Helical" evidence="7">
    <location>
        <begin position="186"/>
        <end position="205"/>
    </location>
</feature>
<dbReference type="PROSITE" id="PS51781">
    <property type="entry name" value="SH3B"/>
    <property type="match status" value="1"/>
</dbReference>
<reference evidence="9 10" key="1">
    <citation type="journal article" date="2016" name="Nat. Commun.">
        <title>Thousands of microbial genomes shed light on interconnected biogeochemical processes in an aquifer system.</title>
        <authorList>
            <person name="Anantharaman K."/>
            <person name="Brown C.T."/>
            <person name="Hug L.A."/>
            <person name="Sharon I."/>
            <person name="Castelle C.J."/>
            <person name="Probst A.J."/>
            <person name="Thomas B.C."/>
            <person name="Singh A."/>
            <person name="Wilkins M.J."/>
            <person name="Karaoz U."/>
            <person name="Brodie E.L."/>
            <person name="Williams K.H."/>
            <person name="Hubbard S.S."/>
            <person name="Banfield J.F."/>
        </authorList>
    </citation>
    <scope>NUCLEOTIDE SEQUENCE [LARGE SCALE GENOMIC DNA]</scope>
</reference>
<feature type="transmembrane region" description="Helical" evidence="7">
    <location>
        <begin position="341"/>
        <end position="365"/>
    </location>
</feature>
<dbReference type="Pfam" id="PF08239">
    <property type="entry name" value="SH3_3"/>
    <property type="match status" value="1"/>
</dbReference>
<feature type="domain" description="SH3b" evidence="8">
    <location>
        <begin position="403"/>
        <end position="474"/>
    </location>
</feature>
<proteinExistence type="inferred from homology"/>
<dbReference type="AlphaFoldDB" id="A0A1F4UU36"/>
<dbReference type="Proteomes" id="UP000177371">
    <property type="component" value="Unassembled WGS sequence"/>
</dbReference>
<dbReference type="EMBL" id="MEUT01000069">
    <property type="protein sequence ID" value="OGC48474.1"/>
    <property type="molecule type" value="Genomic_DNA"/>
</dbReference>
<evidence type="ECO:0000256" key="7">
    <source>
        <dbReference type="SAM" id="Phobius"/>
    </source>
</evidence>
<dbReference type="InterPro" id="IPR003004">
    <property type="entry name" value="GspF/PilC"/>
</dbReference>
<evidence type="ECO:0000313" key="9">
    <source>
        <dbReference type="EMBL" id="OGC48474.1"/>
    </source>
</evidence>
<dbReference type="STRING" id="1802610.A2W32_05200"/>
<dbReference type="Gene3D" id="1.20.81.30">
    <property type="entry name" value="Type II secretion system (T2SS), domain F"/>
    <property type="match status" value="2"/>
</dbReference>
<keyword evidence="3" id="KW-1003">Cell membrane</keyword>
<sequence length="476" mass="53605">MQNKHSRNIFQLFVHKLDNINFGIGKERDYFVENLSMIVSSGMSILSAISAVEQEVRSRSMKRVLKVLRDDIESGSPLWKAFQKARIFSDHTISLVRIGEESGKLSQNLKLIAEQDAKERALRSKIRSAMMYPVFVMSITVIIGVAIALFILPRLASVFLQLRIDLPFLTKVLIVAGKFLGDYGHIAFPIIFFVLGVIIYFVFYYSETKFIGQKILFSFPGVKELLQEVELTRFGYLLGTLINAGLPVTTALDSLQKATLFLQYKSLYTHLRDSIDEGNSFQKSFLKYRNSSKLIPVTIQQLLFAGELSGNLSDTLLKISVTYEVKAENTTKNLTIILEPILLVIVWLGVVSVALAVIIPIYSLIGGFNNESSENPEQIITIEEAKIVKNVIEESTSSTSSITEMKSVNKLRILSTGIGYLNVRDKPTIQGEVINKIQTGEIFEYTNDDGGWYKIILYDGKSGWVFKEYVEIIKTQ</sequence>
<gene>
    <name evidence="9" type="ORF">A2W32_05200</name>
</gene>
<name>A0A1F4UU36_UNCKA</name>
<dbReference type="GO" id="GO:0005886">
    <property type="term" value="C:plasma membrane"/>
    <property type="evidence" value="ECO:0007669"/>
    <property type="project" value="UniProtKB-SubCell"/>
</dbReference>
<evidence type="ECO:0000256" key="4">
    <source>
        <dbReference type="ARBA" id="ARBA00022692"/>
    </source>
</evidence>
<dbReference type="PANTHER" id="PTHR30012:SF0">
    <property type="entry name" value="TYPE II SECRETION SYSTEM PROTEIN F-RELATED"/>
    <property type="match status" value="1"/>
</dbReference>
<organism evidence="9 10">
    <name type="scientific">candidate division WWE3 bacterium RBG_16_37_10</name>
    <dbReference type="NCBI Taxonomy" id="1802610"/>
    <lineage>
        <taxon>Bacteria</taxon>
        <taxon>Katanobacteria</taxon>
    </lineage>
</organism>
<protein>
    <recommendedName>
        <fullName evidence="8">SH3b domain-containing protein</fullName>
    </recommendedName>
</protein>
<accession>A0A1F4UU36</accession>
<evidence type="ECO:0000313" key="10">
    <source>
        <dbReference type="Proteomes" id="UP000177371"/>
    </source>
</evidence>
<evidence type="ECO:0000259" key="8">
    <source>
        <dbReference type="PROSITE" id="PS51781"/>
    </source>
</evidence>
<dbReference type="Gene3D" id="2.30.30.40">
    <property type="entry name" value="SH3 Domains"/>
    <property type="match status" value="1"/>
</dbReference>
<evidence type="ECO:0000256" key="5">
    <source>
        <dbReference type="ARBA" id="ARBA00022989"/>
    </source>
</evidence>
<dbReference type="PANTHER" id="PTHR30012">
    <property type="entry name" value="GENERAL SECRETION PATHWAY PROTEIN"/>
    <property type="match status" value="1"/>
</dbReference>
<evidence type="ECO:0000256" key="2">
    <source>
        <dbReference type="ARBA" id="ARBA00005745"/>
    </source>
</evidence>